<feature type="region of interest" description="Disordered" evidence="1">
    <location>
        <begin position="1"/>
        <end position="23"/>
    </location>
</feature>
<protein>
    <submittedName>
        <fullName evidence="2 5">Uncharacterized protein</fullName>
    </submittedName>
</protein>
<evidence type="ECO:0000313" key="5">
    <source>
        <dbReference type="WBParaSite" id="DME_0001071801-mRNA-1"/>
    </source>
</evidence>
<proteinExistence type="predicted"/>
<dbReference type="EMBL" id="UYYG01000310">
    <property type="protein sequence ID" value="VDN54151.1"/>
    <property type="molecule type" value="Genomic_DNA"/>
</dbReference>
<sequence length="442" mass="51335">MSKKLHVGNAYTVPEQMSHEEENQLISKDLLGKDAIVASKREETDVSSKVMKSELDISVEETESSSLNILSKNQKDRGGRVRSFSLEEKDKLSENDGEVDNKNKKLNNAEDNYNAESKSLPPHNGETSSSIEQDKKKLSEDRETAQEIEKDGEMLDHHTIKQDQTSIGSLERSAVVSYGNALILLKVSDEEILDNENDIMERNNNRIKKKIRPEILENESKKKFENKVKEKNELKLRLRPRVSSSDEVCRKKMRFEGETCETLELKQKKNMEMVQNKEKVQIEKNQAIGVRRLRQCAKEAKIKIKKLKDSKSPDVAENSLDAAETREGSCERNECINRECFIRISSKCCQKENTLNISENVNYKLFYHITKGEHVCYNCYNEINKPIVILTFSYSGRSYSKWYNEWKMVWVDESRCTPNVRFYIQDQLLPFWLQCNKCSKFR</sequence>
<feature type="compositionally biased region" description="Basic and acidic residues" evidence="1">
    <location>
        <begin position="40"/>
        <end position="55"/>
    </location>
</feature>
<evidence type="ECO:0000313" key="2">
    <source>
        <dbReference type="EMBL" id="VDN54151.1"/>
    </source>
</evidence>
<feature type="compositionally biased region" description="Basic and acidic residues" evidence="1">
    <location>
        <begin position="73"/>
        <end position="103"/>
    </location>
</feature>
<feature type="compositionally biased region" description="Basic and acidic residues" evidence="1">
    <location>
        <begin position="132"/>
        <end position="146"/>
    </location>
</feature>
<dbReference type="Proteomes" id="UP000038040">
    <property type="component" value="Unplaced"/>
</dbReference>
<evidence type="ECO:0000313" key="4">
    <source>
        <dbReference type="Proteomes" id="UP000274756"/>
    </source>
</evidence>
<gene>
    <name evidence="2" type="ORF">DME_LOCUS4124</name>
</gene>
<dbReference type="STRING" id="318479.A0A0N4URN6"/>
<evidence type="ECO:0000313" key="3">
    <source>
        <dbReference type="Proteomes" id="UP000038040"/>
    </source>
</evidence>
<reference evidence="5" key="1">
    <citation type="submission" date="2017-02" db="UniProtKB">
        <authorList>
            <consortium name="WormBaseParasite"/>
        </authorList>
    </citation>
    <scope>IDENTIFICATION</scope>
</reference>
<feature type="region of interest" description="Disordered" evidence="1">
    <location>
        <begin position="40"/>
        <end position="146"/>
    </location>
</feature>
<dbReference type="OrthoDB" id="2219495at2759"/>
<reference evidence="2 4" key="2">
    <citation type="submission" date="2018-11" db="EMBL/GenBank/DDBJ databases">
        <authorList>
            <consortium name="Pathogen Informatics"/>
        </authorList>
    </citation>
    <scope>NUCLEOTIDE SEQUENCE [LARGE SCALE GENOMIC DNA]</scope>
</reference>
<dbReference type="WBParaSite" id="DME_0001071801-mRNA-1">
    <property type="protein sequence ID" value="DME_0001071801-mRNA-1"/>
    <property type="gene ID" value="DME_0001071801"/>
</dbReference>
<dbReference type="Proteomes" id="UP000274756">
    <property type="component" value="Unassembled WGS sequence"/>
</dbReference>
<evidence type="ECO:0000256" key="1">
    <source>
        <dbReference type="SAM" id="MobiDB-lite"/>
    </source>
</evidence>
<dbReference type="AlphaFoldDB" id="A0A0N4URN6"/>
<organism evidence="3 5">
    <name type="scientific">Dracunculus medinensis</name>
    <name type="common">Guinea worm</name>
    <dbReference type="NCBI Taxonomy" id="318479"/>
    <lineage>
        <taxon>Eukaryota</taxon>
        <taxon>Metazoa</taxon>
        <taxon>Ecdysozoa</taxon>
        <taxon>Nematoda</taxon>
        <taxon>Chromadorea</taxon>
        <taxon>Rhabditida</taxon>
        <taxon>Spirurina</taxon>
        <taxon>Dracunculoidea</taxon>
        <taxon>Dracunculidae</taxon>
        <taxon>Dracunculus</taxon>
    </lineage>
</organism>
<keyword evidence="4" id="KW-1185">Reference proteome</keyword>
<accession>A0A0N4URN6</accession>
<name>A0A0N4URN6_DRAME</name>